<evidence type="ECO:0000313" key="4">
    <source>
        <dbReference type="Proteomes" id="UP001464891"/>
    </source>
</evidence>
<feature type="compositionally biased region" description="Pro residues" evidence="1">
    <location>
        <begin position="71"/>
        <end position="81"/>
    </location>
</feature>
<keyword evidence="2" id="KW-0472">Membrane</keyword>
<comment type="caution">
    <text evidence="3">The sequence shown here is derived from an EMBL/GenBank/DDBJ whole genome shotgun (WGS) entry which is preliminary data.</text>
</comment>
<evidence type="ECO:0000313" key="3">
    <source>
        <dbReference type="EMBL" id="MEP0815707.1"/>
    </source>
</evidence>
<accession>A0ABV0J1R0</accession>
<protein>
    <submittedName>
        <fullName evidence="3">Chromosome segregation ATPase</fullName>
    </submittedName>
</protein>
<keyword evidence="4" id="KW-1185">Reference proteome</keyword>
<feature type="transmembrane region" description="Helical" evidence="2">
    <location>
        <begin position="96"/>
        <end position="117"/>
    </location>
</feature>
<organism evidence="3 4">
    <name type="scientific">Trichocoleus desertorum GB2-A4</name>
    <dbReference type="NCBI Taxonomy" id="2933944"/>
    <lineage>
        <taxon>Bacteria</taxon>
        <taxon>Bacillati</taxon>
        <taxon>Cyanobacteriota</taxon>
        <taxon>Cyanophyceae</taxon>
        <taxon>Leptolyngbyales</taxon>
        <taxon>Trichocoleusaceae</taxon>
        <taxon>Trichocoleus</taxon>
    </lineage>
</organism>
<sequence length="694" mass="76901">MTRDRGTPDRRPADRPLRMKNSSNPDRPPAPRPSTHPTPRPVVRAVPPDPVRPVVSTLGQTEQPAYAVPGSAPPPLTQPPSPRDRRRLRLPTSIRFWGLTTLLLTGGAAVVSVALLVRSPALPNCPSIFWPMASASMRLYCAQVAANKQTVKNLLEAIALVHNLPPDHPLRSDIDRSIQQWSSDILNLAETSFNAGKLDEAIATARKIPENTSAHALVNERIERWQSIWEKAEAIYQKSESAMRERKWHQAFTEAVRLLYVGNTYWETTKYQELNERIRVAREEGNKLAKAEELADIGGLDNLLKAVKLAESISPNSYIYKEAQTAIAKFGRKMLNLAQATLEERNATEAIAIARKIPDSANLEEEAQDFIDLADAQAQAWQGTVADLEAAIAQAQKLDRKRPMYARAQQLITRWQREIEGVAHLDRARQLAQGGTPNALGSAIAEASLVNRSNPRWDEAQKEIARWRGQIETTEDRPYLDRADEYALAGDANSLQSAINEASQVGPGRALYGEAQDKIRQWTREIQRQQDQPYLDQARAFASSGDLPSAIATADQITSGRALYDEAQDEIRSWRSLIQAEQNWQEAQSLATAATPDALAAAIQKADQIPASSSLRIDAESAINQWSQSILVLAQNQANYDLPSAIAIAQKVPARTEAYAQAQLQIGEWRKALQPPEPPKVLVEPTPPQIRPIN</sequence>
<evidence type="ECO:0000256" key="1">
    <source>
        <dbReference type="SAM" id="MobiDB-lite"/>
    </source>
</evidence>
<evidence type="ECO:0000256" key="2">
    <source>
        <dbReference type="SAM" id="Phobius"/>
    </source>
</evidence>
<feature type="region of interest" description="Disordered" evidence="1">
    <location>
        <begin position="1"/>
        <end position="87"/>
    </location>
</feature>
<reference evidence="3 4" key="1">
    <citation type="submission" date="2022-04" db="EMBL/GenBank/DDBJ databases">
        <title>Positive selection, recombination, and allopatry shape intraspecific diversity of widespread and dominant cyanobacteria.</title>
        <authorList>
            <person name="Wei J."/>
            <person name="Shu W."/>
            <person name="Hu C."/>
        </authorList>
    </citation>
    <scope>NUCLEOTIDE SEQUENCE [LARGE SCALE GENOMIC DNA]</scope>
    <source>
        <strain evidence="3 4">GB2-A4</strain>
    </source>
</reference>
<feature type="compositionally biased region" description="Pro residues" evidence="1">
    <location>
        <begin position="26"/>
        <end position="40"/>
    </location>
</feature>
<keyword evidence="2" id="KW-1133">Transmembrane helix</keyword>
<dbReference type="EMBL" id="JAMPKM010000001">
    <property type="protein sequence ID" value="MEP0815707.1"/>
    <property type="molecule type" value="Genomic_DNA"/>
</dbReference>
<proteinExistence type="predicted"/>
<keyword evidence="2" id="KW-0812">Transmembrane</keyword>
<dbReference type="Proteomes" id="UP001464891">
    <property type="component" value="Unassembled WGS sequence"/>
</dbReference>
<dbReference type="RefSeq" id="WP_190431251.1">
    <property type="nucleotide sequence ID" value="NZ_JAMPKM010000001.1"/>
</dbReference>
<gene>
    <name evidence="3" type="ORF">NC998_01195</name>
</gene>
<feature type="compositionally biased region" description="Basic and acidic residues" evidence="1">
    <location>
        <begin position="1"/>
        <end position="17"/>
    </location>
</feature>
<name>A0ABV0J1R0_9CYAN</name>